<feature type="region of interest" description="Disordered" evidence="1">
    <location>
        <begin position="1407"/>
        <end position="1427"/>
    </location>
</feature>
<feature type="domain" description="Integrase catalytic" evidence="2">
    <location>
        <begin position="1670"/>
        <end position="1834"/>
    </location>
</feature>
<evidence type="ECO:0000256" key="1">
    <source>
        <dbReference type="SAM" id="MobiDB-lite"/>
    </source>
</evidence>
<feature type="compositionally biased region" description="Polar residues" evidence="1">
    <location>
        <begin position="189"/>
        <end position="200"/>
    </location>
</feature>
<dbReference type="EMBL" id="CAJNIZ010023337">
    <property type="protein sequence ID" value="CAE7468341.1"/>
    <property type="molecule type" value="Genomic_DNA"/>
</dbReference>
<dbReference type="Proteomes" id="UP000649617">
    <property type="component" value="Unassembled WGS sequence"/>
</dbReference>
<dbReference type="PROSITE" id="PS50994">
    <property type="entry name" value="INTEGRASE"/>
    <property type="match status" value="1"/>
</dbReference>
<dbReference type="InterPro" id="IPR013103">
    <property type="entry name" value="RVT_2"/>
</dbReference>
<gene>
    <name evidence="3" type="primary">RE2</name>
    <name evidence="3" type="ORF">SPIL2461_LOCUS11815</name>
</gene>
<dbReference type="OrthoDB" id="439097at2759"/>
<reference evidence="3" key="1">
    <citation type="submission" date="2021-02" db="EMBL/GenBank/DDBJ databases">
        <authorList>
            <person name="Dougan E. K."/>
            <person name="Rhodes N."/>
            <person name="Thang M."/>
            <person name="Chan C."/>
        </authorList>
    </citation>
    <scope>NUCLEOTIDE SEQUENCE</scope>
</reference>
<dbReference type="GO" id="GO:0015074">
    <property type="term" value="P:DNA integration"/>
    <property type="evidence" value="ECO:0007669"/>
    <property type="project" value="InterPro"/>
</dbReference>
<feature type="compositionally biased region" description="Basic and acidic residues" evidence="1">
    <location>
        <begin position="2018"/>
        <end position="2027"/>
    </location>
</feature>
<dbReference type="GO" id="GO:0003676">
    <property type="term" value="F:nucleic acid binding"/>
    <property type="evidence" value="ECO:0007669"/>
    <property type="project" value="InterPro"/>
</dbReference>
<evidence type="ECO:0000313" key="4">
    <source>
        <dbReference type="Proteomes" id="UP000649617"/>
    </source>
</evidence>
<dbReference type="SUPFAM" id="SSF53098">
    <property type="entry name" value="Ribonuclease H-like"/>
    <property type="match status" value="1"/>
</dbReference>
<feature type="region of interest" description="Disordered" evidence="1">
    <location>
        <begin position="1510"/>
        <end position="1529"/>
    </location>
</feature>
<feature type="region of interest" description="Disordered" evidence="1">
    <location>
        <begin position="1981"/>
        <end position="2075"/>
    </location>
</feature>
<feature type="compositionally biased region" description="Polar residues" evidence="1">
    <location>
        <begin position="1015"/>
        <end position="1037"/>
    </location>
</feature>
<feature type="compositionally biased region" description="Basic and acidic residues" evidence="1">
    <location>
        <begin position="1046"/>
        <end position="1061"/>
    </location>
</feature>
<feature type="region of interest" description="Disordered" evidence="1">
    <location>
        <begin position="388"/>
        <end position="432"/>
    </location>
</feature>
<protein>
    <submittedName>
        <fullName evidence="3">RE2 protein</fullName>
    </submittedName>
</protein>
<feature type="compositionally biased region" description="Polar residues" evidence="1">
    <location>
        <begin position="52"/>
        <end position="66"/>
    </location>
</feature>
<accession>A0A812SBG5</accession>
<comment type="caution">
    <text evidence="3">The sequence shown here is derived from an EMBL/GenBank/DDBJ whole genome shotgun (WGS) entry which is preliminary data.</text>
</comment>
<feature type="compositionally biased region" description="Acidic residues" evidence="1">
    <location>
        <begin position="414"/>
        <end position="431"/>
    </location>
</feature>
<organism evidence="3 4">
    <name type="scientific">Symbiodinium pilosum</name>
    <name type="common">Dinoflagellate</name>
    <dbReference type="NCBI Taxonomy" id="2952"/>
    <lineage>
        <taxon>Eukaryota</taxon>
        <taxon>Sar</taxon>
        <taxon>Alveolata</taxon>
        <taxon>Dinophyceae</taxon>
        <taxon>Suessiales</taxon>
        <taxon>Symbiodiniaceae</taxon>
        <taxon>Symbiodinium</taxon>
    </lineage>
</organism>
<evidence type="ECO:0000259" key="2">
    <source>
        <dbReference type="PROSITE" id="PS50994"/>
    </source>
</evidence>
<name>A0A812SBG5_SYMPI</name>
<dbReference type="InterPro" id="IPR036397">
    <property type="entry name" value="RNaseH_sf"/>
</dbReference>
<sequence>MATFDGGDGSVLTGDPEDLAASAAAVEEEHSQDSSSNSQGCAEDEGRGQKRGFSNSTSGRWDSSASWGDWDHQRDEDHHWEDQWWCDGWHNWQSGWTGSWKGRDGQQDNHNHDESDEWESDPWAAAWRKKQDERGDRRSGCWREPRWCGDRRGADQVPEADGRADLRREYDRPDPTREKSSVWSGWKHFTNSDWSDQSSHASDESRRTGGGRPSEKLTVPSFSGEDSEDVGTSARSYLRQVEAWRRMTLLPSHQQGLVLYQHLTGKAWVAAEELSVDNLAKAAGVEYLVKWITNRYLDLEVTRIGKAFSEFFRRLRRKPGQTIRDYNSEYDRLHARLREVGCNLPEDCAAWLYVDRLQLEEAAELNLLASVGNMYSLPRLQQAAVIHDRGHRKPWESGNSGKGRRPHTAHYTEADDSFNSENDDGDGEDGEAGVSEEVAVAYATYQTAKQRYKEHQKNRGFNGYTNEGKGETSQSGKGNEKTSEKIKLMKAKSFCSGCGRRGHWHKDAECPHNQPGHQKNGDKSSSKAAEVGYCNLLPAEVFSIRHEDAGLLGITDTACARTVAGTQWLQAYTDKLATLGVRPELKKECEAYRFGTGKIYYSSFYVVLAFELGNKVVQVRTSIINGDVPLLLSKTVLGKLGMVFDIERGQADFNKVGLKGFDLFVTSSGHPAIPIQPTKMDGDPGSFQAEDLKLVPKSQYMAFAVAHNPGNAKSKDSYNFFYDKKLEPGVKEMLVRERFPQDDFIAWWSSTSTTSDFWLECDHAWVRIHVTPRKVLFNPSTWKTRATVQKEMLVQTAGEIRVTDGVCCTSSRWIESVVDRWEHDRLDEPAFAFHWAPCKPRPINHMSKTQLLEEANRAGVIVHHTWGATEIKACIMEARNAAKAADPTEQMKRVSHMSLPELRTKANELGIDYANTTTKGNLLRLIRDSLNTPDQELMKIGKFKGYQFCEIPKSYGEWVVRELAQADSPDPELVRYGRWFNNKQKNPETRGYLGDQVAPPYPSSTAATRGPESIAASTTPSAKESWSLVSDKASASSTTTTRRRTRMEADETKKMEDEMDPKVAAEIQDLETKLAILKDKAKTASSDRNEDTEKEPDSNNVLETPPRDEGPLQSSEVGGRKCCPELPRDCFFSELEFVKAYRDKHEVCVIDFDPGDLAPPETDEDHDLFYDVPDEGEGLEVYECKEFTFEDRVGFAYDSGDFAFSTCQELLEDAFNSVLRGGGGRSNIIDGAKNSVVLGQYVYGGMSGVTKAVVNHTALTRYLNHFVAAHTPQGATWRAISVFKGGSVKVHHDYNNEAGSRNYFASFGQTSGGELWVHDSTITESDVAEDKDRVIQWRRTGAKEWLPGRLLDSQENFVEFDPHIKHHVMPTEGEAWQVVVYTPRGAEKVSADTEKFLKNCGFPGIKSKKRTKGEGGGRPSKKQRNSLANSVGKLSVLFTTLIAAAHSFICEAVQSEVINDPIVLLELGGFEATLEATEMGKAVLEPLSWEDYLDPGVKDKTLHFVKAVRRKRPTTTSRSSSGNKLEGGGAVVLQGGQPELVVNNLQHYQRYSNNHEGEDWTVLARPGSSKYLEVPGNLNPHQVLVVNDDKDRHEEKPLRIDGSGIVFEEGVPGHVRSALKRLHQNLGHPRTPDLVRHLRLSGCESAVLKAAKGMKCQVCDSTKDPQVARPASMPRMLTFGEIVAADILYAHDCNDSRHVFLSLVDVGTTYHIVIKLRNTSGKEVEQAFNTYWVTPFGAPNAVSLDLETGLQDGFSRLCSWHNVKIRNSATQAHFQSGVGERQGKWWKNIWARVCKELSIEADEVQLAATMVSGAKNSLRRRCGHSPTAWIFGREARGVEDVLDPDSGGRVTFDVSDDARFQRQAAIRASARIAFYKSENDGKLRKALLQRARAVTRPFENGEQVHYWNLPKNRRQGRWEGPAVVVGKEGSNYWVSRGGRCRLTAPEHLRPSGPDETGEFLAMNGVKRELDQLLQADFDNDEAYDSEDEGNPGDLDDIDSPYSPSDNPVDDEEMAEEGNGNKDELDKGDFDDEGDVVLEPPGDPNDDVDNNLTDAREDEKRGWPASRMKRKTPPEDIDWKGQDNFLSYSVMMMKRHLTRRGLEKRQEKELRWDEIPPHFQQKFREAEAKQWSEHLHFDALEPLDDAATEYVKNNFPKERVLRSRWAYKDKNWSRRRLEGQAEWRCKSRLVIAGHTDPDLASGRLVTDAPTLSRPGLLCLLQLLANGLGEPDRWRVSAGDIQCAFLTGSYLSREEELFIHQPPTGFPGMKPGQLVRVKKNIFGLATSPREWWLDLQDGIGKISIDIGESCHRFEQCPLDPCIFVLRQFSNANFTGVPKGYVGTHVDDLLVIAGASVSKLMEEALAQAFPIGEWESELFNYLGSEIYFGDDEVVLSQQAYAESRLFSLDIPRGVDDNDYAGPDLIADNRSLVGALSWLSAQSRPDLTCSVSMAQQLQKQPTFADLKFTNLVSKKAYDHREEGLRFKPIPADELIVIIYHDAGWANARDTEHDEPGFELTDEDKLAGLQQEGPFVAKSARKARRQNSKVASQLGELIVFAEKGCVMGKGGNFSVLDWKSKAGQRVCRSTFSAETQACVEGVEAGQHVRALFETLASGELVRVEDSRVPLICLSDCRSLYDHVHKQGVPRIPSDRRLAVDLAALRQALKGEQWSSKLPLAWLASAYQLADVLTKPQDPSKWWQFFRSKLLVPVDLSREASTSIELGKLGRTSVKHKVECDHLPSPYEFLIENAGPP</sequence>
<evidence type="ECO:0000313" key="3">
    <source>
        <dbReference type="EMBL" id="CAE7468341.1"/>
    </source>
</evidence>
<feature type="region of interest" description="Disordered" evidence="1">
    <location>
        <begin position="451"/>
        <end position="482"/>
    </location>
</feature>
<proteinExistence type="predicted"/>
<dbReference type="InterPro" id="IPR001584">
    <property type="entry name" value="Integrase_cat-core"/>
</dbReference>
<dbReference type="InterPro" id="IPR012337">
    <property type="entry name" value="RNaseH-like_sf"/>
</dbReference>
<feature type="region of interest" description="Disordered" evidence="1">
    <location>
        <begin position="1"/>
        <end position="74"/>
    </location>
</feature>
<feature type="region of interest" description="Disordered" evidence="1">
    <location>
        <begin position="1080"/>
        <end position="1119"/>
    </location>
</feature>
<feature type="region of interest" description="Disordered" evidence="1">
    <location>
        <begin position="96"/>
        <end position="230"/>
    </location>
</feature>
<keyword evidence="4" id="KW-1185">Reference proteome</keyword>
<feature type="compositionally biased region" description="Basic and acidic residues" evidence="1">
    <location>
        <begin position="129"/>
        <end position="180"/>
    </location>
</feature>
<dbReference type="Pfam" id="PF07727">
    <property type="entry name" value="RVT_2"/>
    <property type="match status" value="1"/>
</dbReference>
<dbReference type="Gene3D" id="3.30.420.10">
    <property type="entry name" value="Ribonuclease H-like superfamily/Ribonuclease H"/>
    <property type="match status" value="1"/>
</dbReference>
<feature type="region of interest" description="Disordered" evidence="1">
    <location>
        <begin position="985"/>
        <end position="1061"/>
    </location>
</feature>
<feature type="compositionally biased region" description="Basic and acidic residues" evidence="1">
    <location>
        <begin position="101"/>
        <end position="113"/>
    </location>
</feature>
<feature type="compositionally biased region" description="Basic and acidic residues" evidence="1">
    <location>
        <begin position="1080"/>
        <end position="1097"/>
    </location>
</feature>
<feature type="compositionally biased region" description="Acidic residues" evidence="1">
    <location>
        <begin position="1981"/>
        <end position="1998"/>
    </location>
</feature>